<feature type="compositionally biased region" description="Basic and acidic residues" evidence="1">
    <location>
        <begin position="30"/>
        <end position="47"/>
    </location>
</feature>
<feature type="region of interest" description="Disordered" evidence="1">
    <location>
        <begin position="323"/>
        <end position="357"/>
    </location>
</feature>
<evidence type="ECO:0000256" key="1">
    <source>
        <dbReference type="SAM" id="MobiDB-lite"/>
    </source>
</evidence>
<feature type="region of interest" description="Disordered" evidence="1">
    <location>
        <begin position="27"/>
        <end position="65"/>
    </location>
</feature>
<evidence type="ECO:0000313" key="2">
    <source>
        <dbReference type="EMBL" id="CAK0811227.1"/>
    </source>
</evidence>
<feature type="compositionally biased region" description="Low complexity" evidence="1">
    <location>
        <begin position="487"/>
        <end position="507"/>
    </location>
</feature>
<feature type="region of interest" description="Disordered" evidence="1">
    <location>
        <begin position="474"/>
        <end position="518"/>
    </location>
</feature>
<feature type="compositionally biased region" description="Basic and acidic residues" evidence="1">
    <location>
        <begin position="273"/>
        <end position="282"/>
    </location>
</feature>
<protein>
    <submittedName>
        <fullName evidence="2">Uncharacterized protein</fullName>
    </submittedName>
</protein>
<gene>
    <name evidence="2" type="ORF">PCOR1329_LOCUS15922</name>
</gene>
<feature type="compositionally biased region" description="Low complexity" evidence="1">
    <location>
        <begin position="168"/>
        <end position="195"/>
    </location>
</feature>
<name>A0ABN9R0W7_9DINO</name>
<proteinExistence type="predicted"/>
<feature type="region of interest" description="Disordered" evidence="1">
    <location>
        <begin position="151"/>
        <end position="196"/>
    </location>
</feature>
<dbReference type="Proteomes" id="UP001189429">
    <property type="component" value="Unassembled WGS sequence"/>
</dbReference>
<keyword evidence="3" id="KW-1185">Reference proteome</keyword>
<organism evidence="2 3">
    <name type="scientific">Prorocentrum cordatum</name>
    <dbReference type="NCBI Taxonomy" id="2364126"/>
    <lineage>
        <taxon>Eukaryota</taxon>
        <taxon>Sar</taxon>
        <taxon>Alveolata</taxon>
        <taxon>Dinophyceae</taxon>
        <taxon>Prorocentrales</taxon>
        <taxon>Prorocentraceae</taxon>
        <taxon>Prorocentrum</taxon>
    </lineage>
</organism>
<feature type="region of interest" description="Disordered" evidence="1">
    <location>
        <begin position="273"/>
        <end position="300"/>
    </location>
</feature>
<sequence length="682" mass="70811">MKCTETAKAIRVAGGAESLSGLAAVLQAAEEGRGDREAPAPETREEPLPYLGPFRQNPPETGLRDVEAGDWDAIFDRLGWMPSAPKAAQPHPTAGRPLGSSKSAPSPEAAMAGIAAWQAARASEVPEEPLEPEEGEYCLEALTLRQLHVMSMHSRSKQRRAGGAKQKAPPAEEGGQSAAAAAAAGPAPSQAAQGEDSLRELRDTLRELLGDWEAAGGDADSGAPGALGAEVVDLRVHRPKLRGPGGATACRPAGGRLGLRVDRLAGVERKDLRERAKEKDEEWLAASEPAHVTGMSSGGAAASSLIYPPSPVHRLFVPPQLLGAGARGGEHQLGDEDELDDEHPGRDVDLVSSRDAPADEGLEGLARTYTPGQALLQQRLPWTFHESMEHIAVERREAYGVLHRGGLPPSAAWTPWAPRSTLMENRAQTFSEAVSSPVPTPGGTFIATPSWSHADAGEFPLLRKEDASSPLYVHSSPRRWASDNGGEEVSIASSGSGSAGGHRPSSAVSGPPRVAAHGRPASAVLQALLPDVLRGHGRGGGAQGAAAPAEHLRAGERLLGLRPVGAALQGAVAAGPAVIPAPHSPGRRSAGGAQSFNVGGSTGRKRVVRRGSSVPAPGSASLGTRVGPTSFDRITSCCEVLCLPLKGGKTPSVRSCGLGPDLRAFLLQPTTPPWLVEPAWLC</sequence>
<evidence type="ECO:0000313" key="3">
    <source>
        <dbReference type="Proteomes" id="UP001189429"/>
    </source>
</evidence>
<accession>A0ABN9R0W7</accession>
<comment type="caution">
    <text evidence="2">The sequence shown here is derived from an EMBL/GenBank/DDBJ whole genome shotgun (WGS) entry which is preliminary data.</text>
</comment>
<feature type="region of interest" description="Disordered" evidence="1">
    <location>
        <begin position="82"/>
        <end position="115"/>
    </location>
</feature>
<feature type="region of interest" description="Disordered" evidence="1">
    <location>
        <begin position="583"/>
        <end position="623"/>
    </location>
</feature>
<dbReference type="EMBL" id="CAUYUJ010004858">
    <property type="protein sequence ID" value="CAK0811227.1"/>
    <property type="molecule type" value="Genomic_DNA"/>
</dbReference>
<reference evidence="2" key="1">
    <citation type="submission" date="2023-10" db="EMBL/GenBank/DDBJ databases">
        <authorList>
            <person name="Chen Y."/>
            <person name="Shah S."/>
            <person name="Dougan E. K."/>
            <person name="Thang M."/>
            <person name="Chan C."/>
        </authorList>
    </citation>
    <scope>NUCLEOTIDE SEQUENCE [LARGE SCALE GENOMIC DNA]</scope>
</reference>